<keyword evidence="2" id="KW-1133">Transmembrane helix</keyword>
<reference evidence="5" key="1">
    <citation type="submission" date="2016-10" db="EMBL/GenBank/DDBJ databases">
        <authorList>
            <person name="Varghese N."/>
            <person name="Submissions S."/>
        </authorList>
    </citation>
    <scope>NUCLEOTIDE SEQUENCE [LARGE SCALE GENOMIC DNA]</scope>
    <source>
        <strain evidence="5">DSM 3669</strain>
    </source>
</reference>
<proteinExistence type="predicted"/>
<dbReference type="RefSeq" id="WP_092485283.1">
    <property type="nucleotide sequence ID" value="NZ_FOYM01000023.1"/>
</dbReference>
<keyword evidence="2" id="KW-0812">Transmembrane</keyword>
<dbReference type="PROSITE" id="PS50093">
    <property type="entry name" value="PKD"/>
    <property type="match status" value="1"/>
</dbReference>
<name>A0A1I6E1U8_9FIRM</name>
<dbReference type="InterPro" id="IPR013783">
    <property type="entry name" value="Ig-like_fold"/>
</dbReference>
<evidence type="ECO:0000256" key="1">
    <source>
        <dbReference type="SAM" id="MobiDB-lite"/>
    </source>
</evidence>
<keyword evidence="5" id="KW-1185">Reference proteome</keyword>
<evidence type="ECO:0000313" key="5">
    <source>
        <dbReference type="Proteomes" id="UP000199584"/>
    </source>
</evidence>
<protein>
    <recommendedName>
        <fullName evidence="3">PKD domain-containing protein</fullName>
    </recommendedName>
</protein>
<gene>
    <name evidence="4" type="ORF">SAMN05660706_12351</name>
</gene>
<dbReference type="Proteomes" id="UP000199584">
    <property type="component" value="Unassembled WGS sequence"/>
</dbReference>
<dbReference type="InterPro" id="IPR022409">
    <property type="entry name" value="PKD/Chitinase_dom"/>
</dbReference>
<dbReference type="SUPFAM" id="SSF49299">
    <property type="entry name" value="PKD domain"/>
    <property type="match status" value="2"/>
</dbReference>
<sequence length="1770" mass="198326">MVKCKKHVTIITTIIFIFQLLIVDMVGAFVNDNKSDLPGLASGNLVYITPIGMFSLVKEGNYKYMQQATGKDMSGKSLGNTMYFERVNEANEGYNMINWSQIGAWSQEINGNPDFVLSQAPNYRNNIKFQNYSANRIHIRGLAELCGTNMVIWDRKNKVFTIGITKKPEAFISAPTQARKGDTITINATGWSKVTGRYSNKISYNLYADGQWLVGETLTSPSFKDKSINYTINKSPGQNVNLELRVTDGVNRTTVITHSIAVVEDPASGPPAPPTPPTPPDPPAPPEPPDYEPIADFNASNFAPMEGEEVTLTDASTIGGGEKIVTWEWQIDGIGVKYRKGPHDVTWPTAGKYTVRLKVTDEDGDTDIVAKDITVAPIDPVAVITQSARQIITGRAVSIDGDRSKSGPGRSINWQKNHWIIKNPSGTVKLNKTQRYPWSTAVSGYPSMFTETGTWDISLQVQDLPTPARISEWAHSELEVVSDKPPLADFWVPQTAVRYSVGNYQVTVQDRSQVQAPDGMLGDTIGKRTWQLYYDKNNNGSYTDAEDEVISAGNTGKSARIVQSSNNDPAPKLRFYQTGRYKLELAVAEKFTDAAGTHYGLTDNTNDKPLAEKVINVINVSPRVGFDILPHTKVDVTFVVDDVSEAKAQSLESNLGLFTQKLREQGIQANIEIKKRNLIKGAPMSGGKNWLNNDQSAYPYLTDGHVVEYDLGNIGRYSSENIAIAADGSVYVEAGDKLFKMNQNGKSVLWTKSLSYGKDRNQNGLVINPVTGNPQVAFSGEDDEEYQAYISAYNKTYGWEVWTDDDTEWDGDWDYGYYIVAPNGNSYTPAHSLDKDGNLIGSGLDNYKAAVTDGEKTFRVGCIWPRWDERYKFVEGNGWRKYGAKRYSMPDTDFSVRWTDFADMILDGNKLYILAGYFEESYRPYSIMYLFALDVNNGNELWRLDVGDHTNMMQALDGTLHIIGKDNTLVVDPEEARIIKTLPEKSGEHYYNRYNYKMAGNGIKYNGWTIGPGGYRYRVETTYDYDLHTAFATLKTFIPNNPDFRLSSIGFLSSQAQPKTVNSQGSFLVNVTDTGWLDYDLYGDEAISKMQAAEVNLVAITPTNNNAQFNDAINKTGFGGTCINTASNMAGPLSNLANYIAGVTSYELKPDYVLLVDQEFSVKTYYEDAENDPKINQQWYISHDAQHLMSYTLSNQGAQVPARYYSTPPVSFGSAGTYTVKYRAKDEPPNIPYQTDSQAGRKWSDWADASIYVHRPPVASFTVSTTEPNVGQTISYTDKSYDPDLRYTDPQGKKGIRNKEWQYRINGGVWVSSSQPPATFDVAGATIEVRLRVQDALGAWSDWAYQTLEVKNRAPEAYFITEPEYVTKNNPTKLVDASVDPDGDRIVAWNWSWEWPMGNGKITEVKFRGNSERWDDYGYLLGWNGSEWVNIRAAHGSYNYTINTASYNVNKLKLRLYTDYSYIVEPTYVEIYEVTVDGRKFYPSNLYLSTTENNQDIESEEWAIPQKLSSSQQNPTYTWNATGSYDVTLKVMDEHGLWSAPYTRTIQVNDPNTAPVAVITGPAMVYTDEQFTMRGTSSYDPDPGDYVKRGYWRYKKPGQDWAGPWTQTKGQSGFLTFPVTPDVAGDWRFELIVEDSHGALSMPVYYMVKVMHLPLKGTGEITPNPALSGYRIHVKVETEGFAEEVRVKFPKDKFWNGDEITLTPDSPVNNKYNTFRGTYLTDVKTPDGVYNVTATVRRFSLAPDAVTVPLTAAIQGDIYDQIKVRIRYSR</sequence>
<feature type="compositionally biased region" description="Pro residues" evidence="1">
    <location>
        <begin position="268"/>
        <end position="288"/>
    </location>
</feature>
<feature type="region of interest" description="Disordered" evidence="1">
    <location>
        <begin position="263"/>
        <end position="291"/>
    </location>
</feature>
<feature type="domain" description="PKD" evidence="3">
    <location>
        <begin position="1501"/>
        <end position="1553"/>
    </location>
</feature>
<dbReference type="EMBL" id="FOYM01000023">
    <property type="protein sequence ID" value="SFR11729.1"/>
    <property type="molecule type" value="Genomic_DNA"/>
</dbReference>
<evidence type="ECO:0000313" key="4">
    <source>
        <dbReference type="EMBL" id="SFR11729.1"/>
    </source>
</evidence>
<dbReference type="InterPro" id="IPR035986">
    <property type="entry name" value="PKD_dom_sf"/>
</dbReference>
<organism evidence="4 5">
    <name type="scientific">Desulfoscipio geothermicus DSM 3669</name>
    <dbReference type="NCBI Taxonomy" id="1121426"/>
    <lineage>
        <taxon>Bacteria</taxon>
        <taxon>Bacillati</taxon>
        <taxon>Bacillota</taxon>
        <taxon>Clostridia</taxon>
        <taxon>Eubacteriales</taxon>
        <taxon>Desulfallaceae</taxon>
        <taxon>Desulfoscipio</taxon>
    </lineage>
</organism>
<evidence type="ECO:0000256" key="2">
    <source>
        <dbReference type="SAM" id="Phobius"/>
    </source>
</evidence>
<dbReference type="OrthoDB" id="1804369at2"/>
<dbReference type="Gene3D" id="2.60.40.10">
    <property type="entry name" value="Immunoglobulins"/>
    <property type="match status" value="4"/>
</dbReference>
<evidence type="ECO:0000259" key="3">
    <source>
        <dbReference type="PROSITE" id="PS50093"/>
    </source>
</evidence>
<dbReference type="InterPro" id="IPR000601">
    <property type="entry name" value="PKD_dom"/>
</dbReference>
<dbReference type="SMART" id="SM00089">
    <property type="entry name" value="PKD"/>
    <property type="match status" value="3"/>
</dbReference>
<dbReference type="InterPro" id="IPR011047">
    <property type="entry name" value="Quinoprotein_ADH-like_sf"/>
</dbReference>
<dbReference type="SUPFAM" id="SSF50998">
    <property type="entry name" value="Quinoprotein alcohol dehydrogenase-like"/>
    <property type="match status" value="1"/>
</dbReference>
<feature type="transmembrane region" description="Helical" evidence="2">
    <location>
        <begin position="7"/>
        <end position="30"/>
    </location>
</feature>
<dbReference type="CDD" id="cd00146">
    <property type="entry name" value="PKD"/>
    <property type="match status" value="2"/>
</dbReference>
<accession>A0A1I6E1U8</accession>
<dbReference type="STRING" id="39060.SAMN05660706_12351"/>
<keyword evidence="2" id="KW-0472">Membrane</keyword>